<dbReference type="AlphaFoldDB" id="A0A834J6Q7"/>
<protein>
    <submittedName>
        <fullName evidence="2">Uncharacterized protein</fullName>
    </submittedName>
</protein>
<keyword evidence="3" id="KW-1185">Reference proteome</keyword>
<sequence>MFNVRYRSIDVLYITSRLSSQRRNDISPSNWPHLLTGHPVTSPLIKCVDAIEVERSTCKSRSPCRSKEEEEEEEEEEEKEEKELEEEEEEEEEEKGKEVEEEEEEERTNERTNERTKERTKERSREKQKDERSVEERVPSGSSGTTRSEDPSIMDVPHLLSAASHR</sequence>
<reference evidence="2" key="1">
    <citation type="journal article" date="2020" name="G3 (Bethesda)">
        <title>High-Quality Assemblies for Three Invasive Social Wasps from the &lt;i&gt;Vespula&lt;/i&gt; Genus.</title>
        <authorList>
            <person name="Harrop T.W.R."/>
            <person name="Guhlin J."/>
            <person name="McLaughlin G.M."/>
            <person name="Permina E."/>
            <person name="Stockwell P."/>
            <person name="Gilligan J."/>
            <person name="Le Lec M.F."/>
            <person name="Gruber M.A.M."/>
            <person name="Quinn O."/>
            <person name="Lovegrove M."/>
            <person name="Duncan E.J."/>
            <person name="Remnant E.J."/>
            <person name="Van Eeckhoven J."/>
            <person name="Graham B."/>
            <person name="Knapp R.A."/>
            <person name="Langford K.W."/>
            <person name="Kronenberg Z."/>
            <person name="Press M.O."/>
            <person name="Eacker S.M."/>
            <person name="Wilson-Rankin E.E."/>
            <person name="Purcell J."/>
            <person name="Lester P.J."/>
            <person name="Dearden P.K."/>
        </authorList>
    </citation>
    <scope>NUCLEOTIDE SEQUENCE</scope>
    <source>
        <strain evidence="2">Marl-1</strain>
    </source>
</reference>
<dbReference type="EMBL" id="JACSEA010000019">
    <property type="protein sequence ID" value="KAF7382121.1"/>
    <property type="molecule type" value="Genomic_DNA"/>
</dbReference>
<feature type="compositionally biased region" description="Polar residues" evidence="1">
    <location>
        <begin position="20"/>
        <end position="30"/>
    </location>
</feature>
<feature type="region of interest" description="Disordered" evidence="1">
    <location>
        <begin position="20"/>
        <end position="40"/>
    </location>
</feature>
<evidence type="ECO:0000313" key="2">
    <source>
        <dbReference type="EMBL" id="KAF7382121.1"/>
    </source>
</evidence>
<name>A0A834J6Q7_VESVU</name>
<gene>
    <name evidence="2" type="ORF">HZH66_013553</name>
</gene>
<proteinExistence type="predicted"/>
<organism evidence="2 3">
    <name type="scientific">Vespula vulgaris</name>
    <name type="common">Yellow jacket</name>
    <name type="synonym">Wasp</name>
    <dbReference type="NCBI Taxonomy" id="7454"/>
    <lineage>
        <taxon>Eukaryota</taxon>
        <taxon>Metazoa</taxon>
        <taxon>Ecdysozoa</taxon>
        <taxon>Arthropoda</taxon>
        <taxon>Hexapoda</taxon>
        <taxon>Insecta</taxon>
        <taxon>Pterygota</taxon>
        <taxon>Neoptera</taxon>
        <taxon>Endopterygota</taxon>
        <taxon>Hymenoptera</taxon>
        <taxon>Apocrita</taxon>
        <taxon>Aculeata</taxon>
        <taxon>Vespoidea</taxon>
        <taxon>Vespidae</taxon>
        <taxon>Vespinae</taxon>
        <taxon>Vespula</taxon>
    </lineage>
</organism>
<accession>A0A834J6Q7</accession>
<dbReference type="Proteomes" id="UP000614350">
    <property type="component" value="Unassembled WGS sequence"/>
</dbReference>
<feature type="compositionally biased region" description="Basic and acidic residues" evidence="1">
    <location>
        <begin position="108"/>
        <end position="138"/>
    </location>
</feature>
<evidence type="ECO:0000313" key="3">
    <source>
        <dbReference type="Proteomes" id="UP000614350"/>
    </source>
</evidence>
<evidence type="ECO:0000256" key="1">
    <source>
        <dbReference type="SAM" id="MobiDB-lite"/>
    </source>
</evidence>
<feature type="region of interest" description="Disordered" evidence="1">
    <location>
        <begin position="57"/>
        <end position="166"/>
    </location>
</feature>
<feature type="compositionally biased region" description="Acidic residues" evidence="1">
    <location>
        <begin position="69"/>
        <end position="107"/>
    </location>
</feature>
<comment type="caution">
    <text evidence="2">The sequence shown here is derived from an EMBL/GenBank/DDBJ whole genome shotgun (WGS) entry which is preliminary data.</text>
</comment>